<evidence type="ECO:0000313" key="5">
    <source>
        <dbReference type="EMBL" id="EHK78810.1"/>
    </source>
</evidence>
<proteinExistence type="predicted"/>
<evidence type="ECO:0000256" key="2">
    <source>
        <dbReference type="ARBA" id="ARBA00023125"/>
    </source>
</evidence>
<keyword evidence="2" id="KW-0238">DNA-binding</keyword>
<keyword evidence="3" id="KW-0804">Transcription</keyword>
<reference evidence="5 6" key="1">
    <citation type="journal article" date="2012" name="J. Bacteriol.">
        <title>Draft Genome Sequence of Sinorhizobium meliloti CCNWSX0020, a Nitrogen-Fixing Symbiont with Copper Tolerance Capability Isolated from Lead-Zinc Mine Tailings.</title>
        <authorList>
            <person name="Li Z."/>
            <person name="Ma Z."/>
            <person name="Hao X."/>
            <person name="Wei G."/>
        </authorList>
    </citation>
    <scope>NUCLEOTIDE SEQUENCE [LARGE SCALE GENOMIC DNA]</scope>
    <source>
        <strain evidence="5 6">CCNWSX0020</strain>
    </source>
</reference>
<dbReference type="Proteomes" id="UP000004038">
    <property type="component" value="Unassembled WGS sequence"/>
</dbReference>
<dbReference type="AlphaFoldDB" id="H0FVU8"/>
<dbReference type="Pfam" id="PF12833">
    <property type="entry name" value="HTH_18"/>
    <property type="match status" value="1"/>
</dbReference>
<dbReference type="SMART" id="SM00342">
    <property type="entry name" value="HTH_ARAC"/>
    <property type="match status" value="1"/>
</dbReference>
<sequence length="207" mass="23558">MVSVGFRERFPDHDVRPDRLFNLDRKRGSCAGGSSAADLAAALVRRHISRDAERNALEVLQIERSRSQFNIQTRQPLHDYVNDNRVMATLINMEQHLEGGITIEQLATSVGLSRRQLERLFSEKARMSPALAFRRLRLDRAKQILLTSKKPIIQVALDVGFVNTSHFTKEFRRTYGRTPGEIRESAARDRQREKAVAEVSSYVAARG</sequence>
<dbReference type="InterPro" id="IPR018062">
    <property type="entry name" value="HTH_AraC-typ_CS"/>
</dbReference>
<dbReference type="InterPro" id="IPR009057">
    <property type="entry name" value="Homeodomain-like_sf"/>
</dbReference>
<dbReference type="PROSITE" id="PS01124">
    <property type="entry name" value="HTH_ARAC_FAMILY_2"/>
    <property type="match status" value="1"/>
</dbReference>
<evidence type="ECO:0000256" key="3">
    <source>
        <dbReference type="ARBA" id="ARBA00023163"/>
    </source>
</evidence>
<dbReference type="PROSITE" id="PS00041">
    <property type="entry name" value="HTH_ARAC_FAMILY_1"/>
    <property type="match status" value="1"/>
</dbReference>
<dbReference type="InterPro" id="IPR020449">
    <property type="entry name" value="Tscrpt_reg_AraC-type_HTH"/>
</dbReference>
<dbReference type="EMBL" id="AGVV01000008">
    <property type="protein sequence ID" value="EHK78810.1"/>
    <property type="molecule type" value="Genomic_DNA"/>
</dbReference>
<dbReference type="SUPFAM" id="SSF46689">
    <property type="entry name" value="Homeodomain-like"/>
    <property type="match status" value="2"/>
</dbReference>
<feature type="domain" description="HTH araC/xylS-type" evidence="4">
    <location>
        <begin position="87"/>
        <end position="185"/>
    </location>
</feature>
<protein>
    <submittedName>
        <fullName evidence="5">Transcriptional regulator protein</fullName>
    </submittedName>
</protein>
<dbReference type="PATRIC" id="fig|1107881.3.peg.1309"/>
<dbReference type="Gene3D" id="3.40.50.880">
    <property type="match status" value="1"/>
</dbReference>
<dbReference type="PRINTS" id="PR00032">
    <property type="entry name" value="HTHARAC"/>
</dbReference>
<dbReference type="InterPro" id="IPR029062">
    <property type="entry name" value="Class_I_gatase-like"/>
</dbReference>
<dbReference type="InterPro" id="IPR018060">
    <property type="entry name" value="HTH_AraC"/>
</dbReference>
<dbReference type="Gene3D" id="1.10.10.60">
    <property type="entry name" value="Homeodomain-like"/>
    <property type="match status" value="1"/>
</dbReference>
<accession>H0FVU8</accession>
<gene>
    <name evidence="5" type="ORF">SM0020_06542</name>
</gene>
<name>H0FVU8_RHIML</name>
<dbReference type="GO" id="GO:0003700">
    <property type="term" value="F:DNA-binding transcription factor activity"/>
    <property type="evidence" value="ECO:0007669"/>
    <property type="project" value="InterPro"/>
</dbReference>
<evidence type="ECO:0000256" key="1">
    <source>
        <dbReference type="ARBA" id="ARBA00023015"/>
    </source>
</evidence>
<keyword evidence="1" id="KW-0805">Transcription regulation</keyword>
<dbReference type="PANTHER" id="PTHR46796">
    <property type="entry name" value="HTH-TYPE TRANSCRIPTIONAL ACTIVATOR RHAS-RELATED"/>
    <property type="match status" value="1"/>
</dbReference>
<evidence type="ECO:0000313" key="6">
    <source>
        <dbReference type="Proteomes" id="UP000004038"/>
    </source>
</evidence>
<dbReference type="GO" id="GO:0043565">
    <property type="term" value="F:sequence-specific DNA binding"/>
    <property type="evidence" value="ECO:0007669"/>
    <property type="project" value="InterPro"/>
</dbReference>
<dbReference type="PANTHER" id="PTHR46796:SF13">
    <property type="entry name" value="HTH-TYPE TRANSCRIPTIONAL ACTIVATOR RHAS"/>
    <property type="match status" value="1"/>
</dbReference>
<organism evidence="5 6">
    <name type="scientific">Sinorhizobium meliloti CCNWSX0020</name>
    <dbReference type="NCBI Taxonomy" id="1107881"/>
    <lineage>
        <taxon>Bacteria</taxon>
        <taxon>Pseudomonadati</taxon>
        <taxon>Pseudomonadota</taxon>
        <taxon>Alphaproteobacteria</taxon>
        <taxon>Hyphomicrobiales</taxon>
        <taxon>Rhizobiaceae</taxon>
        <taxon>Sinorhizobium/Ensifer group</taxon>
        <taxon>Sinorhizobium</taxon>
    </lineage>
</organism>
<dbReference type="InterPro" id="IPR050204">
    <property type="entry name" value="AraC_XylS_family_regulators"/>
</dbReference>
<evidence type="ECO:0000259" key="4">
    <source>
        <dbReference type="PROSITE" id="PS01124"/>
    </source>
</evidence>
<dbReference type="SUPFAM" id="SSF52317">
    <property type="entry name" value="Class I glutamine amidotransferase-like"/>
    <property type="match status" value="1"/>
</dbReference>